<name>I4EXI0_MODI5</name>
<dbReference type="OrthoDB" id="5185772at2"/>
<dbReference type="Proteomes" id="UP000006461">
    <property type="component" value="Chromosome"/>
</dbReference>
<dbReference type="EMBL" id="FO203431">
    <property type="protein sequence ID" value="CCH88093.1"/>
    <property type="molecule type" value="Genomic_DNA"/>
</dbReference>
<proteinExistence type="predicted"/>
<dbReference type="KEGG" id="mmar:MODMU_2664"/>
<dbReference type="PROSITE" id="PS51257">
    <property type="entry name" value="PROKAR_LIPOPROTEIN"/>
    <property type="match status" value="1"/>
</dbReference>
<evidence type="ECO:0008006" key="4">
    <source>
        <dbReference type="Google" id="ProtNLM"/>
    </source>
</evidence>
<evidence type="ECO:0000313" key="2">
    <source>
        <dbReference type="EMBL" id="CCH88093.1"/>
    </source>
</evidence>
<dbReference type="HOGENOM" id="CLU_1101209_0_0_11"/>
<accession>I4EXI0</accession>
<evidence type="ECO:0000313" key="3">
    <source>
        <dbReference type="Proteomes" id="UP000006461"/>
    </source>
</evidence>
<evidence type="ECO:0000256" key="1">
    <source>
        <dbReference type="SAM" id="SignalP"/>
    </source>
</evidence>
<organism evidence="2 3">
    <name type="scientific">Modestobacter italicus (strain DSM 44449 / CECT 9708 / BC 501)</name>
    <dbReference type="NCBI Taxonomy" id="2732864"/>
    <lineage>
        <taxon>Bacteria</taxon>
        <taxon>Bacillati</taxon>
        <taxon>Actinomycetota</taxon>
        <taxon>Actinomycetes</taxon>
        <taxon>Geodermatophilales</taxon>
        <taxon>Geodermatophilaceae</taxon>
        <taxon>Modestobacter</taxon>
    </lineage>
</organism>
<reference evidence="2 3" key="1">
    <citation type="journal article" date="2012" name="J. Bacteriol.">
        <title>Genome Sequence of Radiation-Resistant Modestobacter marinus Strain BC501, a Representative Actinobacterium That Thrives on Calcareous Stone Surfaces.</title>
        <authorList>
            <person name="Normand P."/>
            <person name="Gury J."/>
            <person name="Pujic P."/>
            <person name="Chouaia B."/>
            <person name="Crotti E."/>
            <person name="Brusetti L."/>
            <person name="Daffonchio D."/>
            <person name="Vacherie B."/>
            <person name="Barbe V."/>
            <person name="Medigue C."/>
            <person name="Calteau A."/>
            <person name="Ghodhbane-Gtari F."/>
            <person name="Essoussi I."/>
            <person name="Nouioui I."/>
            <person name="Abbassi-Ghozzi I."/>
            <person name="Gtari M."/>
        </authorList>
    </citation>
    <scope>NUCLEOTIDE SEQUENCE [LARGE SCALE GENOMIC DNA]</scope>
    <source>
        <strain evidence="3">BC 501</strain>
    </source>
</reference>
<protein>
    <recommendedName>
        <fullName evidence="4">Secreted protein</fullName>
    </recommendedName>
</protein>
<keyword evidence="3" id="KW-1185">Reference proteome</keyword>
<feature type="chain" id="PRO_5039374235" description="Secreted protein" evidence="1">
    <location>
        <begin position="19"/>
        <end position="272"/>
    </location>
</feature>
<gene>
    <name evidence="2" type="ordered locus">MODMU_2664</name>
</gene>
<sequence>MRTSVRGSVSGAVLAAGAAVVLTACGGQPAVDAAGPVGVSEAAATGSAAPATETAEAPAGDLAAGLLPASAFGPDAEVVALPDDAPGWWSGRDGWDDDGWDDDGWGDDGWWGHGDGPEDLPEGMGVEPAACADVLAALPEFPDDEPDVAGQIATTDQLRTYQVLADGPALEGLQLPVDQLLQDCAEVTVTGPWGMTATLSVTELDAVDRGAATTALSVAVTSPAGDRSGLVGLVTQGSRAMVLAQTAEDGTTPDPAAFTALLDQAADAASFD</sequence>
<keyword evidence="1" id="KW-0732">Signal</keyword>
<feature type="signal peptide" evidence="1">
    <location>
        <begin position="1"/>
        <end position="18"/>
    </location>
</feature>
<dbReference type="AlphaFoldDB" id="I4EXI0"/>